<dbReference type="AlphaFoldDB" id="A0MDQ4"/>
<proteinExistence type="predicted"/>
<protein>
    <submittedName>
        <fullName evidence="1">Uncharacterized protein</fullName>
    </submittedName>
</protein>
<reference evidence="1" key="1">
    <citation type="submission" date="2006-05" db="EMBL/GenBank/DDBJ databases">
        <title>Simultaneous high-throughput recombinational cloning of open reading frames in closed and open configurations.</title>
        <authorList>
            <person name="Underwood B.A."/>
            <person name="Vanderhaeghen R."/>
            <person name="Whitford R."/>
            <person name="Town C.D."/>
            <person name="Hilson P."/>
        </authorList>
    </citation>
    <scope>NUCLEOTIDE SEQUENCE</scope>
</reference>
<sequence length="89" mass="10386">MDDMEIYNRLATIPQEIEAAENAKLHWEEMLGLFWEHPPALDPEFVGARMQVLRDRIRGLQQRISGLLQERNYLIVCTIEHALQRQGDG</sequence>
<feature type="non-terminal residue" evidence="1">
    <location>
        <position position="89"/>
    </location>
</feature>
<dbReference type="PANTHER" id="PTHR36344:SF1">
    <property type="entry name" value="RX N-TERMINAL DOMAIN-CONTAINING PROTEIN"/>
    <property type="match status" value="1"/>
</dbReference>
<organism evidence="1">
    <name type="scientific">Arabidopsis thaliana</name>
    <name type="common">Mouse-ear cress</name>
    <dbReference type="NCBI Taxonomy" id="3702"/>
    <lineage>
        <taxon>Eukaryota</taxon>
        <taxon>Viridiplantae</taxon>
        <taxon>Streptophyta</taxon>
        <taxon>Embryophyta</taxon>
        <taxon>Tracheophyta</taxon>
        <taxon>Spermatophyta</taxon>
        <taxon>Magnoliopsida</taxon>
        <taxon>eudicotyledons</taxon>
        <taxon>Gunneridae</taxon>
        <taxon>Pentapetalae</taxon>
        <taxon>rosids</taxon>
        <taxon>malvids</taxon>
        <taxon>Brassicales</taxon>
        <taxon>Brassicaceae</taxon>
        <taxon>Camelineae</taxon>
        <taxon>Arabidopsis</taxon>
    </lineage>
</organism>
<accession>A0MDQ4</accession>
<name>A0MDQ4_ARATH</name>
<dbReference type="PANTHER" id="PTHR36344">
    <property type="entry name" value="RX N-TERMINAL DOMAIN-CONTAINING PROTEIN"/>
    <property type="match status" value="1"/>
</dbReference>
<dbReference type="EMBL" id="DQ652670">
    <property type="protein sequence ID" value="ABK28031.1"/>
    <property type="molecule type" value="Genomic_DNA"/>
</dbReference>
<evidence type="ECO:0000313" key="1">
    <source>
        <dbReference type="EMBL" id="ABK28031.1"/>
    </source>
</evidence>